<evidence type="ECO:0000256" key="4">
    <source>
        <dbReference type="ARBA" id="ARBA00023002"/>
    </source>
</evidence>
<protein>
    <recommendedName>
        <fullName evidence="7">Rieske domain-containing protein</fullName>
    </recommendedName>
</protein>
<dbReference type="InterPro" id="IPR015881">
    <property type="entry name" value="ARHD_Rieske_2Fe_2S"/>
</dbReference>
<dbReference type="Pfam" id="PF00355">
    <property type="entry name" value="Rieske"/>
    <property type="match status" value="1"/>
</dbReference>
<dbReference type="SUPFAM" id="SSF55961">
    <property type="entry name" value="Bet v1-like"/>
    <property type="match status" value="1"/>
</dbReference>
<evidence type="ECO:0000256" key="5">
    <source>
        <dbReference type="ARBA" id="ARBA00023004"/>
    </source>
</evidence>
<proteinExistence type="predicted"/>
<dbReference type="GO" id="GO:0016491">
    <property type="term" value="F:oxidoreductase activity"/>
    <property type="evidence" value="ECO:0007669"/>
    <property type="project" value="UniProtKB-KW"/>
</dbReference>
<dbReference type="GO" id="GO:0005506">
    <property type="term" value="F:iron ion binding"/>
    <property type="evidence" value="ECO:0007669"/>
    <property type="project" value="InterPro"/>
</dbReference>
<evidence type="ECO:0000256" key="2">
    <source>
        <dbReference type="ARBA" id="ARBA00022723"/>
    </source>
</evidence>
<dbReference type="PROSITE" id="PS51296">
    <property type="entry name" value="RIESKE"/>
    <property type="match status" value="1"/>
</dbReference>
<dbReference type="Proteomes" id="UP000249390">
    <property type="component" value="Unassembled WGS sequence"/>
</dbReference>
<evidence type="ECO:0000313" key="9">
    <source>
        <dbReference type="Proteomes" id="UP000249390"/>
    </source>
</evidence>
<name>A0A328DAT8_9ASTE</name>
<evidence type="ECO:0000256" key="1">
    <source>
        <dbReference type="ARBA" id="ARBA00022714"/>
    </source>
</evidence>
<dbReference type="PANTHER" id="PTHR21266:SF19">
    <property type="entry name" value="CHLOROPHYLLIDE A OXYGENASE, CHLOROPLASTIC"/>
    <property type="match status" value="1"/>
</dbReference>
<dbReference type="InterPro" id="IPR017941">
    <property type="entry name" value="Rieske_2Fe-2S"/>
</dbReference>
<dbReference type="SUPFAM" id="SSF50022">
    <property type="entry name" value="ISP domain"/>
    <property type="match status" value="1"/>
</dbReference>
<dbReference type="AlphaFoldDB" id="A0A328DAT8"/>
<organism evidence="8 9">
    <name type="scientific">Cuscuta australis</name>
    <dbReference type="NCBI Taxonomy" id="267555"/>
    <lineage>
        <taxon>Eukaryota</taxon>
        <taxon>Viridiplantae</taxon>
        <taxon>Streptophyta</taxon>
        <taxon>Embryophyta</taxon>
        <taxon>Tracheophyta</taxon>
        <taxon>Spermatophyta</taxon>
        <taxon>Magnoliopsida</taxon>
        <taxon>eudicotyledons</taxon>
        <taxon>Gunneridae</taxon>
        <taxon>Pentapetalae</taxon>
        <taxon>asterids</taxon>
        <taxon>lamiids</taxon>
        <taxon>Solanales</taxon>
        <taxon>Convolvulaceae</taxon>
        <taxon>Cuscuteae</taxon>
        <taxon>Cuscuta</taxon>
        <taxon>Cuscuta subgen. Grammica</taxon>
        <taxon>Cuscuta sect. Cleistogrammica</taxon>
    </lineage>
</organism>
<dbReference type="GO" id="GO:0005737">
    <property type="term" value="C:cytoplasm"/>
    <property type="evidence" value="ECO:0007669"/>
    <property type="project" value="TreeGrafter"/>
</dbReference>
<dbReference type="GO" id="GO:0051537">
    <property type="term" value="F:2 iron, 2 sulfur cluster binding"/>
    <property type="evidence" value="ECO:0007669"/>
    <property type="project" value="UniProtKB-KW"/>
</dbReference>
<keyword evidence="9" id="KW-1185">Reference proteome</keyword>
<dbReference type="Gene3D" id="2.102.10.10">
    <property type="entry name" value="Rieske [2Fe-2S] iron-sulphur domain"/>
    <property type="match status" value="1"/>
</dbReference>
<dbReference type="InterPro" id="IPR050584">
    <property type="entry name" value="Cholesterol_7-desaturase"/>
</dbReference>
<dbReference type="Gene3D" id="3.90.380.10">
    <property type="entry name" value="Naphthalene 1,2-dioxygenase Alpha Subunit, Chain A, domain 1"/>
    <property type="match status" value="1"/>
</dbReference>
<keyword evidence="4" id="KW-0560">Oxidoreductase</keyword>
<keyword evidence="5" id="KW-0408">Iron</keyword>
<dbReference type="InterPro" id="IPR036922">
    <property type="entry name" value="Rieske_2Fe-2S_sf"/>
</dbReference>
<keyword evidence="6" id="KW-0411">Iron-sulfur</keyword>
<evidence type="ECO:0000259" key="7">
    <source>
        <dbReference type="PROSITE" id="PS51296"/>
    </source>
</evidence>
<evidence type="ECO:0000313" key="8">
    <source>
        <dbReference type="EMBL" id="RAL41568.1"/>
    </source>
</evidence>
<dbReference type="PROSITE" id="PS00570">
    <property type="entry name" value="RING_HYDROXYL_ALPHA"/>
    <property type="match status" value="1"/>
</dbReference>
<keyword evidence="1" id="KW-0001">2Fe-2S</keyword>
<keyword evidence="3" id="KW-0809">Transit peptide</keyword>
<feature type="domain" description="Rieske" evidence="7">
    <location>
        <begin position="526"/>
        <end position="626"/>
    </location>
</feature>
<evidence type="ECO:0000256" key="6">
    <source>
        <dbReference type="ARBA" id="ARBA00023014"/>
    </source>
</evidence>
<dbReference type="CDD" id="cd04337">
    <property type="entry name" value="Rieske_RO_Alpha_Cao"/>
    <property type="match status" value="1"/>
</dbReference>
<gene>
    <name evidence="8" type="ORF">DM860_013102</name>
</gene>
<reference evidence="8 9" key="1">
    <citation type="submission" date="2018-06" db="EMBL/GenBank/DDBJ databases">
        <title>The Genome of Cuscuta australis (Dodder) Provides Insight into the Evolution of Plant Parasitism.</title>
        <authorList>
            <person name="Liu H."/>
        </authorList>
    </citation>
    <scope>NUCLEOTIDE SEQUENCE [LARGE SCALE GENOMIC DNA]</scope>
    <source>
        <strain evidence="9">cv. Yunnan</strain>
        <tissue evidence="8">Vines</tissue>
    </source>
</reference>
<sequence>MRNPILENLLGLNLNLPPASRNPITPEMIVVNHEPIVGDNHIEYIMSSHYKELVELAIEGTSSMKEEELKFPITNSLIVGFHSKRQPALRAKRGSSIWYPGIYMQVSASIAPPLMPHINVDESAQSSKNLEQQARIDGLIGKNSPRSTVHVANEKPPFRALPLRPHYDFFFMAIDVVDKSSIVTTAADLESREEIDTLRGFEGILHCKCSCLPRSSVLCLLTALAKVLELNSGFLVDGLIEALTIVVCLEIDGGRETCDYRGGIHNDWVVANSAGKSPSNPDPNSSHTHVNCCPKVNSTCGKLNYRRAMSSSAISSALCLPFSRSSSSKSCYRKRAYGGLRVFSLYGDEGGLVDKKSPWLTLFNVEDPRSKVPQCKGKFLDVNIALEVARYDLQYCDWRARQDVLTIMLLHEKVVEVLNPLARDYKSIGTMKKELADLQEALAQAHKHVHMSEARVSAALDKLAYMESMVNDRLLLDQHTAEVGSSSPSLSAPIRHSENVERKMRRRRLNVSGPIQNYSDRLMNFWYPVAFSSDLKDDTMMPIDCFEQPWVIFRGNDRKPGCVQNTCAHRACPLHLGSVNDGRIQCPYHGWEYATDGKCEKMPSTRLLNVKLKTLPCFEQEGMIWIWPGNDPPEATIPSLKPPPGFQIHAEIVMELPVEHGLLLDNLLDLAHAPFTHTSTFAKGWSIPRFAFIDMFKTSHNMSS</sequence>
<keyword evidence="2" id="KW-0479">Metal-binding</keyword>
<accession>A0A328DAT8</accession>
<evidence type="ECO:0000256" key="3">
    <source>
        <dbReference type="ARBA" id="ARBA00022946"/>
    </source>
</evidence>
<dbReference type="PANTHER" id="PTHR21266">
    <property type="entry name" value="IRON-SULFUR DOMAIN CONTAINING PROTEIN"/>
    <property type="match status" value="1"/>
</dbReference>
<comment type="caution">
    <text evidence="8">The sequence shown here is derived from an EMBL/GenBank/DDBJ whole genome shotgun (WGS) entry which is preliminary data.</text>
</comment>
<dbReference type="EMBL" id="NQVE01000186">
    <property type="protein sequence ID" value="RAL41568.1"/>
    <property type="molecule type" value="Genomic_DNA"/>
</dbReference>